<feature type="binding site" evidence="7">
    <location>
        <position position="69"/>
    </location>
    <ligand>
        <name>S-adenosyl-L-methionine</name>
        <dbReference type="ChEBI" id="CHEBI:59789"/>
    </ligand>
</feature>
<comment type="similarity">
    <text evidence="7">Belongs to the class I-like SAM-binding methyltransferase superfamily. TrmB family.</text>
</comment>
<dbReference type="HAMAP" id="MF_01057">
    <property type="entry name" value="tRNA_methyltr_TrmB"/>
    <property type="match status" value="1"/>
</dbReference>
<accession>A0A9D1I314</accession>
<dbReference type="PROSITE" id="PS51625">
    <property type="entry name" value="SAM_MT_TRMB"/>
    <property type="match status" value="1"/>
</dbReference>
<comment type="function">
    <text evidence="2 7">Catalyzes the formation of N(7)-methylguanine at position 46 (m7G46) in tRNA.</text>
</comment>
<comment type="pathway">
    <text evidence="7">tRNA modification; N(7)-methylguanine-tRNA biosynthesis.</text>
</comment>
<keyword evidence="5 7" id="KW-0949">S-adenosyl-L-methionine</keyword>
<feature type="binding site" evidence="7">
    <location>
        <position position="44"/>
    </location>
    <ligand>
        <name>S-adenosyl-L-methionine</name>
        <dbReference type="ChEBI" id="CHEBI:59789"/>
    </ligand>
</feature>
<sequence>MRQRNIKNLDQKIRRNSTFLVTDPESCRGRWREVFGNNAPVYLEIGCGKGRFIALRAAAFPEKNFIAVEGQSNVALRALQKAEICHFDNLRIFIDYVDDLGRYFEPGELAGIYLNFSDPWPKARHAKRRLTYREKLKNYRSVMSPEGTIEFKTDNDGLFAFTIDEIRNAGLSIWEMTTDLAASTFESKLFTTEYEERFGSAGKNINYVKFK</sequence>
<dbReference type="Pfam" id="PF02390">
    <property type="entry name" value="Methyltransf_4"/>
    <property type="match status" value="1"/>
</dbReference>
<reference evidence="8" key="1">
    <citation type="submission" date="2020-10" db="EMBL/GenBank/DDBJ databases">
        <authorList>
            <person name="Gilroy R."/>
        </authorList>
    </citation>
    <scope>NUCLEOTIDE SEQUENCE</scope>
    <source>
        <strain evidence="8">11300</strain>
    </source>
</reference>
<dbReference type="Proteomes" id="UP000824091">
    <property type="component" value="Unassembled WGS sequence"/>
</dbReference>
<organism evidence="8 9">
    <name type="scientific">Candidatus Fimisoma avicola</name>
    <dbReference type="NCBI Taxonomy" id="2840826"/>
    <lineage>
        <taxon>Bacteria</taxon>
        <taxon>Bacillati</taxon>
        <taxon>Bacillota</taxon>
        <taxon>Clostridia</taxon>
        <taxon>Eubacteriales</taxon>
        <taxon>Candidatus Fimisoma</taxon>
    </lineage>
</organism>
<dbReference type="PANTHER" id="PTHR23417">
    <property type="entry name" value="3-DEOXY-D-MANNO-OCTULOSONIC-ACID TRANSFERASE/TRNA GUANINE-N 7 - -METHYLTRANSFERASE"/>
    <property type="match status" value="1"/>
</dbReference>
<dbReference type="CDD" id="cd02440">
    <property type="entry name" value="AdoMet_MTases"/>
    <property type="match status" value="1"/>
</dbReference>
<dbReference type="NCBIfam" id="NF001080">
    <property type="entry name" value="PRK00121.2-2"/>
    <property type="match status" value="1"/>
</dbReference>
<evidence type="ECO:0000256" key="3">
    <source>
        <dbReference type="ARBA" id="ARBA00022603"/>
    </source>
</evidence>
<gene>
    <name evidence="7 8" type="primary">trmB</name>
    <name evidence="8" type="ORF">IAD16_03575</name>
</gene>
<evidence type="ECO:0000313" key="8">
    <source>
        <dbReference type="EMBL" id="HIU27451.1"/>
    </source>
</evidence>
<dbReference type="InterPro" id="IPR003358">
    <property type="entry name" value="tRNA_(Gua-N-7)_MeTrfase_Trmb"/>
</dbReference>
<protein>
    <recommendedName>
        <fullName evidence="7">tRNA (guanine-N(7)-)-methyltransferase</fullName>
        <ecNumber evidence="7">2.1.1.33</ecNumber>
    </recommendedName>
    <alternativeName>
        <fullName evidence="7">tRNA (guanine(46)-N(7))-methyltransferase</fullName>
    </alternativeName>
    <alternativeName>
        <fullName evidence="7">tRNA(m7G46)-methyltransferase</fullName>
    </alternativeName>
</protein>
<comment type="caution">
    <text evidence="8">The sequence shown here is derived from an EMBL/GenBank/DDBJ whole genome shotgun (WGS) entry which is preliminary data.</text>
</comment>
<dbReference type="EMBL" id="DVMO01000052">
    <property type="protein sequence ID" value="HIU27451.1"/>
    <property type="molecule type" value="Genomic_DNA"/>
</dbReference>
<dbReference type="GO" id="GO:0008176">
    <property type="term" value="F:tRNA (guanine(46)-N7)-methyltransferase activity"/>
    <property type="evidence" value="ECO:0007669"/>
    <property type="project" value="UniProtKB-UniRule"/>
</dbReference>
<proteinExistence type="inferred from homology"/>
<dbReference type="EC" id="2.1.1.33" evidence="7"/>
<keyword evidence="4 7" id="KW-0808">Transferase</keyword>
<evidence type="ECO:0000256" key="4">
    <source>
        <dbReference type="ARBA" id="ARBA00022679"/>
    </source>
</evidence>
<evidence type="ECO:0000256" key="1">
    <source>
        <dbReference type="ARBA" id="ARBA00000142"/>
    </source>
</evidence>
<feature type="binding site" evidence="7">
    <location>
        <begin position="192"/>
        <end position="195"/>
    </location>
    <ligand>
        <name>substrate</name>
    </ligand>
</feature>
<reference evidence="8" key="2">
    <citation type="journal article" date="2021" name="PeerJ">
        <title>Extensive microbial diversity within the chicken gut microbiome revealed by metagenomics and culture.</title>
        <authorList>
            <person name="Gilroy R."/>
            <person name="Ravi A."/>
            <person name="Getino M."/>
            <person name="Pursley I."/>
            <person name="Horton D.L."/>
            <person name="Alikhan N.F."/>
            <person name="Baker D."/>
            <person name="Gharbi K."/>
            <person name="Hall N."/>
            <person name="Watson M."/>
            <person name="Adriaenssens E.M."/>
            <person name="Foster-Nyarko E."/>
            <person name="Jarju S."/>
            <person name="Secka A."/>
            <person name="Antonio M."/>
            <person name="Oren A."/>
            <person name="Chaudhuri R.R."/>
            <person name="La Ragione R."/>
            <person name="Hildebrand F."/>
            <person name="Pallen M.J."/>
        </authorList>
    </citation>
    <scope>NUCLEOTIDE SEQUENCE</scope>
    <source>
        <strain evidence="8">11300</strain>
    </source>
</reference>
<dbReference type="Gene3D" id="3.40.50.150">
    <property type="entry name" value="Vaccinia Virus protein VP39"/>
    <property type="match status" value="1"/>
</dbReference>
<evidence type="ECO:0000256" key="7">
    <source>
        <dbReference type="HAMAP-Rule" id="MF_01057"/>
    </source>
</evidence>
<feature type="binding site" evidence="7">
    <location>
        <position position="122"/>
    </location>
    <ligand>
        <name>substrate</name>
    </ligand>
</feature>
<feature type="binding site" evidence="7">
    <location>
        <position position="154"/>
    </location>
    <ligand>
        <name>substrate</name>
    </ligand>
</feature>
<dbReference type="PANTHER" id="PTHR23417:SF14">
    <property type="entry name" value="PENTACOTRIPEPTIDE-REPEAT REGION OF PRORP DOMAIN-CONTAINING PROTEIN"/>
    <property type="match status" value="1"/>
</dbReference>
<keyword evidence="3 7" id="KW-0489">Methyltransferase</keyword>
<dbReference type="GO" id="GO:0043527">
    <property type="term" value="C:tRNA methyltransferase complex"/>
    <property type="evidence" value="ECO:0007669"/>
    <property type="project" value="TreeGrafter"/>
</dbReference>
<dbReference type="InterPro" id="IPR055361">
    <property type="entry name" value="tRNA_methyltr_TrmB_bact"/>
</dbReference>
<dbReference type="SUPFAM" id="SSF53335">
    <property type="entry name" value="S-adenosyl-L-methionine-dependent methyltransferases"/>
    <property type="match status" value="1"/>
</dbReference>
<name>A0A9D1I314_9FIRM</name>
<comment type="catalytic activity">
    <reaction evidence="1 7">
        <text>guanosine(46) in tRNA + S-adenosyl-L-methionine = N(7)-methylguanosine(46) in tRNA + S-adenosyl-L-homocysteine</text>
        <dbReference type="Rhea" id="RHEA:42708"/>
        <dbReference type="Rhea" id="RHEA-COMP:10188"/>
        <dbReference type="Rhea" id="RHEA-COMP:10189"/>
        <dbReference type="ChEBI" id="CHEBI:57856"/>
        <dbReference type="ChEBI" id="CHEBI:59789"/>
        <dbReference type="ChEBI" id="CHEBI:74269"/>
        <dbReference type="ChEBI" id="CHEBI:74480"/>
        <dbReference type="EC" id="2.1.1.33"/>
    </reaction>
</comment>
<evidence type="ECO:0000313" key="9">
    <source>
        <dbReference type="Proteomes" id="UP000824091"/>
    </source>
</evidence>
<feature type="binding site" evidence="7">
    <location>
        <position position="118"/>
    </location>
    <ligand>
        <name>S-adenosyl-L-methionine</name>
        <dbReference type="ChEBI" id="CHEBI:59789"/>
    </ligand>
</feature>
<evidence type="ECO:0000256" key="5">
    <source>
        <dbReference type="ARBA" id="ARBA00022691"/>
    </source>
</evidence>
<comment type="caution">
    <text evidence="7">Lacks conserved residue(s) required for the propagation of feature annotation.</text>
</comment>
<dbReference type="AlphaFoldDB" id="A0A9D1I314"/>
<evidence type="ECO:0000256" key="6">
    <source>
        <dbReference type="ARBA" id="ARBA00022694"/>
    </source>
</evidence>
<evidence type="ECO:0000256" key="2">
    <source>
        <dbReference type="ARBA" id="ARBA00003015"/>
    </source>
</evidence>
<dbReference type="InterPro" id="IPR029063">
    <property type="entry name" value="SAM-dependent_MTases_sf"/>
</dbReference>
<dbReference type="NCBIfam" id="TIGR00091">
    <property type="entry name" value="tRNA (guanosine(46)-N7)-methyltransferase TrmB"/>
    <property type="match status" value="1"/>
</dbReference>
<keyword evidence="6 7" id="KW-0819">tRNA processing</keyword>